<feature type="transmembrane region" description="Helical" evidence="2">
    <location>
        <begin position="228"/>
        <end position="249"/>
    </location>
</feature>
<dbReference type="PANTHER" id="PTHR43849:SF2">
    <property type="entry name" value="BLL3936 PROTEIN"/>
    <property type="match status" value="1"/>
</dbReference>
<comment type="subcellular location">
    <subcellularLocation>
        <location evidence="1">Cell inner membrane</location>
        <topology evidence="1">Multi-pass membrane protein</topology>
    </subcellularLocation>
</comment>
<proteinExistence type="predicted"/>
<dbReference type="GO" id="GO:0005886">
    <property type="term" value="C:plasma membrane"/>
    <property type="evidence" value="ECO:0007669"/>
    <property type="project" value="UniProtKB-SubCell"/>
</dbReference>
<dbReference type="AlphaFoldDB" id="A0A7Y0N1M1"/>
<keyword evidence="1" id="KW-0813">Transport</keyword>
<evidence type="ECO:0000313" key="4">
    <source>
        <dbReference type="EMBL" id="NMR76872.1"/>
    </source>
</evidence>
<keyword evidence="2" id="KW-1133">Transmembrane helix</keyword>
<comment type="function">
    <text evidence="1">Part of the tripartite ATP-independent periplasmic (TRAP) transport system.</text>
</comment>
<sequence>TTGIGNTFSLMINGWANGDLFIMLVLIALASLVLGMGLPVTAAYIVLGTLSAPALYKLIAENQLLELMVSGQLPEQAKAIFMLAAPDKLDLLNAPMALETAKEMLSLVPADFVETLLEQSLGLEAVGLALLAAHLIIFWLSQDSNVTPPVCLTAFAAATIAKTPPMRTGLMAWKIAKGLYLVPLLIAYTGLVSWDVTSVITVGFFAIVGTYALIGAIEGYLEGPLNILMRLVLLTIGALLVWHDIPILIRV</sequence>
<dbReference type="RefSeq" id="WP_169629442.1">
    <property type="nucleotide sequence ID" value="NZ_JABCMA010000230.1"/>
</dbReference>
<feature type="transmembrane region" description="Helical" evidence="2">
    <location>
        <begin position="20"/>
        <end position="47"/>
    </location>
</feature>
<gene>
    <name evidence="4" type="ORF">HKB35_25125</name>
</gene>
<feature type="non-terminal residue" evidence="4">
    <location>
        <position position="1"/>
    </location>
</feature>
<dbReference type="EMBL" id="JABCMA010000230">
    <property type="protein sequence ID" value="NMR76872.1"/>
    <property type="molecule type" value="Genomic_DNA"/>
</dbReference>
<keyword evidence="2" id="KW-0472">Membrane</keyword>
<dbReference type="Pfam" id="PF06808">
    <property type="entry name" value="DctM"/>
    <property type="match status" value="1"/>
</dbReference>
<keyword evidence="1" id="KW-1003">Cell membrane</keyword>
<feature type="transmembrane region" description="Helical" evidence="2">
    <location>
        <begin position="200"/>
        <end position="221"/>
    </location>
</feature>
<evidence type="ECO:0000313" key="5">
    <source>
        <dbReference type="Proteomes" id="UP000565155"/>
    </source>
</evidence>
<dbReference type="InterPro" id="IPR010656">
    <property type="entry name" value="DctM"/>
</dbReference>
<feature type="domain" description="TRAP C4-dicarboxylate transport system permease DctM subunit" evidence="3">
    <location>
        <begin position="2"/>
        <end position="68"/>
    </location>
</feature>
<dbReference type="GO" id="GO:0022857">
    <property type="term" value="F:transmembrane transporter activity"/>
    <property type="evidence" value="ECO:0007669"/>
    <property type="project" value="UniProtKB-UniRule"/>
</dbReference>
<name>A0A7Y0N1M1_VIBAL</name>
<feature type="transmembrane region" description="Helical" evidence="2">
    <location>
        <begin position="175"/>
        <end position="194"/>
    </location>
</feature>
<feature type="transmembrane region" description="Helical" evidence="2">
    <location>
        <begin position="121"/>
        <end position="140"/>
    </location>
</feature>
<keyword evidence="1" id="KW-0997">Cell inner membrane</keyword>
<evidence type="ECO:0000256" key="2">
    <source>
        <dbReference type="SAM" id="Phobius"/>
    </source>
</evidence>
<dbReference type="Proteomes" id="UP000565155">
    <property type="component" value="Unassembled WGS sequence"/>
</dbReference>
<dbReference type="PANTHER" id="PTHR43849">
    <property type="entry name" value="BLL3936 PROTEIN"/>
    <property type="match status" value="1"/>
</dbReference>
<evidence type="ECO:0000259" key="3">
    <source>
        <dbReference type="Pfam" id="PF06808"/>
    </source>
</evidence>
<organism evidence="4 5">
    <name type="scientific">Vibrio alginolyticus</name>
    <dbReference type="NCBI Taxonomy" id="663"/>
    <lineage>
        <taxon>Bacteria</taxon>
        <taxon>Pseudomonadati</taxon>
        <taxon>Pseudomonadota</taxon>
        <taxon>Gammaproteobacteria</taxon>
        <taxon>Vibrionales</taxon>
        <taxon>Vibrionaceae</taxon>
        <taxon>Vibrio</taxon>
    </lineage>
</organism>
<reference evidence="4 5" key="1">
    <citation type="submission" date="2020-04" db="EMBL/GenBank/DDBJ databases">
        <title>Whole-genome sequencing of Vibrio spp. from China reveals different genetic environments of blaCTX-M-14 among diverse lineages.</title>
        <authorList>
            <person name="Zheng Z."/>
            <person name="Ye L."/>
            <person name="Chen S."/>
        </authorList>
    </citation>
    <scope>NUCLEOTIDE SEQUENCE [LARGE SCALE GENOMIC DNA]</scope>
    <source>
        <strain evidence="4 5">Vb1636</strain>
    </source>
</reference>
<comment type="caution">
    <text evidence="4">The sequence shown here is derived from an EMBL/GenBank/DDBJ whole genome shotgun (WGS) entry which is preliminary data.</text>
</comment>
<keyword evidence="2" id="KW-0812">Transmembrane</keyword>
<evidence type="ECO:0000256" key="1">
    <source>
        <dbReference type="RuleBase" id="RU369079"/>
    </source>
</evidence>
<accession>A0A7Y0N1M1</accession>
<feature type="non-terminal residue" evidence="4">
    <location>
        <position position="251"/>
    </location>
</feature>
<protein>
    <submittedName>
        <fullName evidence="4">TRAP transporter large permease subunit</fullName>
    </submittedName>
</protein>